<protein>
    <recommendedName>
        <fullName evidence="2">Sulfotransferase domain-containing protein</fullName>
    </recommendedName>
</protein>
<name>A0A0F9CGF2_9ZZZZ</name>
<organism evidence="1">
    <name type="scientific">marine sediment metagenome</name>
    <dbReference type="NCBI Taxonomy" id="412755"/>
    <lineage>
        <taxon>unclassified sequences</taxon>
        <taxon>metagenomes</taxon>
        <taxon>ecological metagenomes</taxon>
    </lineage>
</organism>
<evidence type="ECO:0008006" key="2">
    <source>
        <dbReference type="Google" id="ProtNLM"/>
    </source>
</evidence>
<accession>A0A0F9CGF2</accession>
<evidence type="ECO:0000313" key="1">
    <source>
        <dbReference type="EMBL" id="KKK95796.1"/>
    </source>
</evidence>
<sequence>MICVAINTPTGAIMKRPIMLWMTSRSRSSMVSAIFIAHGVWWGDTHKKISGYETNENQNIKVLLQKYKAKHWKKIHLTPVSPKWNNQFCKDLEKIVPANKQWMSKTGVEYFPAFVDLNPYNIFIYRRPEDVAKSLNDKRVDVQYRDALHAAKWRFKYMKQLQEQHGGVFVNTDEVIKGDFTSIRDAIEYCGLTFDEEATKGAII</sequence>
<gene>
    <name evidence="1" type="ORF">LCGC14_2669230</name>
</gene>
<dbReference type="AlphaFoldDB" id="A0A0F9CGF2"/>
<reference evidence="1" key="1">
    <citation type="journal article" date="2015" name="Nature">
        <title>Complex archaea that bridge the gap between prokaryotes and eukaryotes.</title>
        <authorList>
            <person name="Spang A."/>
            <person name="Saw J.H."/>
            <person name="Jorgensen S.L."/>
            <person name="Zaremba-Niedzwiedzka K."/>
            <person name="Martijn J."/>
            <person name="Lind A.E."/>
            <person name="van Eijk R."/>
            <person name="Schleper C."/>
            <person name="Guy L."/>
            <person name="Ettema T.J."/>
        </authorList>
    </citation>
    <scope>NUCLEOTIDE SEQUENCE</scope>
</reference>
<dbReference type="EMBL" id="LAZR01046754">
    <property type="protein sequence ID" value="KKK95796.1"/>
    <property type="molecule type" value="Genomic_DNA"/>
</dbReference>
<comment type="caution">
    <text evidence="1">The sequence shown here is derived from an EMBL/GenBank/DDBJ whole genome shotgun (WGS) entry which is preliminary data.</text>
</comment>
<proteinExistence type="predicted"/>